<dbReference type="Proteomes" id="UP000447833">
    <property type="component" value="Unassembled WGS sequence"/>
</dbReference>
<dbReference type="RefSeq" id="WP_160919105.1">
    <property type="nucleotide sequence ID" value="NZ_WMEY01000002.1"/>
</dbReference>
<proteinExistence type="predicted"/>
<dbReference type="EMBL" id="WMEY01000002">
    <property type="protein sequence ID" value="MYL63515.1"/>
    <property type="molecule type" value="Genomic_DNA"/>
</dbReference>
<evidence type="ECO:0000313" key="2">
    <source>
        <dbReference type="Proteomes" id="UP000447833"/>
    </source>
</evidence>
<dbReference type="PROSITE" id="PS51257">
    <property type="entry name" value="PROKAR_LIPOPROTEIN"/>
    <property type="match status" value="1"/>
</dbReference>
<name>A0A845EYB5_9BACL</name>
<evidence type="ECO:0000313" key="1">
    <source>
        <dbReference type="EMBL" id="MYL63515.1"/>
    </source>
</evidence>
<accession>A0A845EYB5</accession>
<reference evidence="1 2" key="1">
    <citation type="submission" date="2019-11" db="EMBL/GenBank/DDBJ databases">
        <title>Genome sequences of 17 halophilic strains isolated from different environments.</title>
        <authorList>
            <person name="Furrow R.E."/>
        </authorList>
    </citation>
    <scope>NUCLEOTIDE SEQUENCE [LARGE SCALE GENOMIC DNA]</scope>
    <source>
        <strain evidence="1 2">22506_14_FS</strain>
    </source>
</reference>
<evidence type="ECO:0008006" key="3">
    <source>
        <dbReference type="Google" id="ProtNLM"/>
    </source>
</evidence>
<organism evidence="1 2">
    <name type="scientific">Guptibacillus hwajinpoensis</name>
    <dbReference type="NCBI Taxonomy" id="208199"/>
    <lineage>
        <taxon>Bacteria</taxon>
        <taxon>Bacillati</taxon>
        <taxon>Bacillota</taxon>
        <taxon>Bacilli</taxon>
        <taxon>Bacillales</taxon>
        <taxon>Guptibacillaceae</taxon>
        <taxon>Guptibacillus</taxon>
    </lineage>
</organism>
<gene>
    <name evidence="1" type="ORF">GLW07_09135</name>
</gene>
<protein>
    <recommendedName>
        <fullName evidence="3">DUF3221 domain-containing protein</fullName>
    </recommendedName>
</protein>
<dbReference type="AlphaFoldDB" id="A0A845EYB5"/>
<comment type="caution">
    <text evidence="1">The sequence shown here is derived from an EMBL/GenBank/DDBJ whole genome shotgun (WGS) entry which is preliminary data.</text>
</comment>
<sequence length="114" mass="13139">MFKSKITFMMAALAITLIGCFQVEEATFIEGEITKINNESGEMEIEVESWSTVRDAESSSKPYVFKEMPDSQTIQVSNPDQYDEGKKVQVKVIKNYEEEVWDLDKLKFEVEKVI</sequence>